<dbReference type="RefSeq" id="WP_137402650.1">
    <property type="nucleotide sequence ID" value="NZ_BMIU01000001.1"/>
</dbReference>
<evidence type="ECO:0000313" key="6">
    <source>
        <dbReference type="Proteomes" id="UP000647339"/>
    </source>
</evidence>
<name>A0ABQ1UEH0_9BACT</name>
<proteinExistence type="inferred from homology"/>
<dbReference type="PANTHER" id="PTHR43201">
    <property type="entry name" value="ACYL-COA SYNTHETASE"/>
    <property type="match status" value="1"/>
</dbReference>
<gene>
    <name evidence="5" type="primary">menE</name>
    <name evidence="5" type="ORF">GCM10011339_01020</name>
</gene>
<organism evidence="5 6">
    <name type="scientific">Echinicola rosea</name>
    <dbReference type="NCBI Taxonomy" id="1807691"/>
    <lineage>
        <taxon>Bacteria</taxon>
        <taxon>Pseudomonadati</taxon>
        <taxon>Bacteroidota</taxon>
        <taxon>Cytophagia</taxon>
        <taxon>Cytophagales</taxon>
        <taxon>Cyclobacteriaceae</taxon>
        <taxon>Echinicola</taxon>
    </lineage>
</organism>
<dbReference type="Pfam" id="PF13193">
    <property type="entry name" value="AMP-binding_C"/>
    <property type="match status" value="1"/>
</dbReference>
<dbReference type="InterPro" id="IPR045851">
    <property type="entry name" value="AMP-bd_C_sf"/>
</dbReference>
<dbReference type="GO" id="GO:0016874">
    <property type="term" value="F:ligase activity"/>
    <property type="evidence" value="ECO:0007669"/>
    <property type="project" value="UniProtKB-KW"/>
</dbReference>
<dbReference type="EMBL" id="BMIU01000001">
    <property type="protein sequence ID" value="GGF16913.1"/>
    <property type="molecule type" value="Genomic_DNA"/>
</dbReference>
<keyword evidence="6" id="KW-1185">Reference proteome</keyword>
<evidence type="ECO:0000259" key="4">
    <source>
        <dbReference type="Pfam" id="PF13193"/>
    </source>
</evidence>
<protein>
    <submittedName>
        <fullName evidence="5">O-succinylbenzoic acid--CoA ligase</fullName>
    </submittedName>
</protein>
<dbReference type="Gene3D" id="3.30.300.30">
    <property type="match status" value="1"/>
</dbReference>
<accession>A0ABQ1UEH0</accession>
<feature type="domain" description="AMP-dependent synthetase/ligase" evidence="3">
    <location>
        <begin position="49"/>
        <end position="193"/>
    </location>
</feature>
<feature type="domain" description="AMP-binding enzyme C-terminal" evidence="4">
    <location>
        <begin position="286"/>
        <end position="345"/>
    </location>
</feature>
<dbReference type="InterPro" id="IPR042099">
    <property type="entry name" value="ANL_N_sf"/>
</dbReference>
<dbReference type="InterPro" id="IPR025110">
    <property type="entry name" value="AMP-bd_C"/>
</dbReference>
<evidence type="ECO:0000259" key="3">
    <source>
        <dbReference type="Pfam" id="PF00501"/>
    </source>
</evidence>
<dbReference type="InterPro" id="IPR000873">
    <property type="entry name" value="AMP-dep_synth/lig_dom"/>
</dbReference>
<dbReference type="SUPFAM" id="SSF56801">
    <property type="entry name" value="Acetyl-CoA synthetase-like"/>
    <property type="match status" value="1"/>
</dbReference>
<dbReference type="Proteomes" id="UP000647339">
    <property type="component" value="Unassembled WGS sequence"/>
</dbReference>
<evidence type="ECO:0000256" key="1">
    <source>
        <dbReference type="ARBA" id="ARBA00006432"/>
    </source>
</evidence>
<evidence type="ECO:0000256" key="2">
    <source>
        <dbReference type="ARBA" id="ARBA00022598"/>
    </source>
</evidence>
<keyword evidence="2 5" id="KW-0436">Ligase</keyword>
<comment type="similarity">
    <text evidence="1">Belongs to the ATP-dependent AMP-binding enzyme family.</text>
</comment>
<sequence length="360" mass="39503">MGKIIIGTSSIPFGEIKKGNWPDCGPYFDRSLAFCQAWLNGEASFQLNTSGSTGTPKTIDISRRQMEISAAATGKFFDIEPKANLLCCLNTDMIAGKMMLVRGLEWDSIIYLQEPSGTPLADLDGLGTFGFVAMVPAQVENSLLYSIEKLKNIQHLIIGGAPLSHKLQKEISQLSCNAYQTYGMTETVSHIALAKITGLPPLIYRTLPGVTISTSKDSCLVINAPMANTTLTTNDKVTIPAANTFIWQGRADFTINSGGIKIQPEKLEVEIASTMEMHLPGKRYFIAGAPDEKWGQRVVLVIESAPISTAKREQIESEIAAKVKKHERPKNIYFIENFTETPSGKIKRIASLEQVLDKFI</sequence>
<reference evidence="6" key="1">
    <citation type="journal article" date="2019" name="Int. J. Syst. Evol. Microbiol.">
        <title>The Global Catalogue of Microorganisms (GCM) 10K type strain sequencing project: providing services to taxonomists for standard genome sequencing and annotation.</title>
        <authorList>
            <consortium name="The Broad Institute Genomics Platform"/>
            <consortium name="The Broad Institute Genome Sequencing Center for Infectious Disease"/>
            <person name="Wu L."/>
            <person name="Ma J."/>
        </authorList>
    </citation>
    <scope>NUCLEOTIDE SEQUENCE [LARGE SCALE GENOMIC DNA]</scope>
    <source>
        <strain evidence="6">CGMCC 1.15407</strain>
    </source>
</reference>
<comment type="caution">
    <text evidence="5">The sequence shown here is derived from an EMBL/GenBank/DDBJ whole genome shotgun (WGS) entry which is preliminary data.</text>
</comment>
<dbReference type="Pfam" id="PF00501">
    <property type="entry name" value="AMP-binding"/>
    <property type="match status" value="1"/>
</dbReference>
<evidence type="ECO:0000313" key="5">
    <source>
        <dbReference type="EMBL" id="GGF16913.1"/>
    </source>
</evidence>
<dbReference type="PANTHER" id="PTHR43201:SF5">
    <property type="entry name" value="MEDIUM-CHAIN ACYL-COA LIGASE ACSF2, MITOCHONDRIAL"/>
    <property type="match status" value="1"/>
</dbReference>
<dbReference type="Gene3D" id="3.40.50.12780">
    <property type="entry name" value="N-terminal domain of ligase-like"/>
    <property type="match status" value="1"/>
</dbReference>